<dbReference type="PANTHER" id="PTHR11410">
    <property type="entry name" value="ATP SYNTHASE SUBUNIT A"/>
    <property type="match status" value="1"/>
</dbReference>
<sequence length="215" mass="23562">MQHDLFASMDFFQRIGGGVSVIFLFGLIWLVLFQSSNGIFSFPLFSYSGYSLVGSKLLSGVSKEGGLVCWTILFMLSFTNLWGLNPLGFPISSHFFFGLVLAFILWGSLQFSGWSHSFSESLGGLVPGGVSVGLGVFLSIVELISNLIRPLTLSLRLAVNMTSGHVMVGFIAGGVFLSSLFYVLLMFYMLFECAICLVQGVVFSMLLGEYEKEIF</sequence>
<evidence type="ECO:0000313" key="13">
    <source>
        <dbReference type="EMBL" id="QNA49649.1"/>
    </source>
</evidence>
<keyword evidence="10" id="KW-0066">ATP synthesis</keyword>
<dbReference type="Gene3D" id="1.20.120.220">
    <property type="entry name" value="ATP synthase, F0 complex, subunit A"/>
    <property type="match status" value="1"/>
</dbReference>
<dbReference type="InterPro" id="IPR000568">
    <property type="entry name" value="ATP_synth_F0_asu"/>
</dbReference>
<dbReference type="EMBL" id="MT063058">
    <property type="protein sequence ID" value="QNA49649.1"/>
    <property type="molecule type" value="Genomic_DNA"/>
</dbReference>
<comment type="subcellular location">
    <subcellularLocation>
        <location evidence="1">Membrane</location>
        <topology evidence="1">Multi-pass membrane protein</topology>
    </subcellularLocation>
    <subcellularLocation>
        <location evidence="11">Mitochondrion inner membrane</location>
        <topology evidence="11">Multi-pass membrane protein</topology>
    </subcellularLocation>
</comment>
<evidence type="ECO:0000256" key="5">
    <source>
        <dbReference type="ARBA" id="ARBA00022692"/>
    </source>
</evidence>
<keyword evidence="8" id="KW-0406">Ion transport</keyword>
<evidence type="ECO:0000256" key="1">
    <source>
        <dbReference type="ARBA" id="ARBA00004141"/>
    </source>
</evidence>
<evidence type="ECO:0000256" key="11">
    <source>
        <dbReference type="RuleBase" id="RU004450"/>
    </source>
</evidence>
<evidence type="ECO:0000256" key="6">
    <source>
        <dbReference type="ARBA" id="ARBA00022781"/>
    </source>
</evidence>
<evidence type="ECO:0000256" key="2">
    <source>
        <dbReference type="ARBA" id="ARBA00006810"/>
    </source>
</evidence>
<keyword evidence="6" id="KW-0375">Hydrogen ion transport</keyword>
<dbReference type="PANTHER" id="PTHR11410:SF0">
    <property type="entry name" value="ATP SYNTHASE SUBUNIT A"/>
    <property type="match status" value="1"/>
</dbReference>
<dbReference type="GO" id="GO:0045259">
    <property type="term" value="C:proton-transporting ATP synthase complex"/>
    <property type="evidence" value="ECO:0007669"/>
    <property type="project" value="UniProtKB-KW"/>
</dbReference>
<dbReference type="PROSITE" id="PS00449">
    <property type="entry name" value="ATPASE_A"/>
    <property type="match status" value="1"/>
</dbReference>
<feature type="transmembrane region" description="Helical" evidence="12">
    <location>
        <begin position="21"/>
        <end position="45"/>
    </location>
</feature>
<evidence type="ECO:0000256" key="12">
    <source>
        <dbReference type="SAM" id="Phobius"/>
    </source>
</evidence>
<evidence type="ECO:0000256" key="10">
    <source>
        <dbReference type="ARBA" id="ARBA00023310"/>
    </source>
</evidence>
<keyword evidence="9 12" id="KW-0472">Membrane</keyword>
<dbReference type="GeneID" id="58912248"/>
<evidence type="ECO:0000256" key="9">
    <source>
        <dbReference type="ARBA" id="ARBA00023136"/>
    </source>
</evidence>
<evidence type="ECO:0000256" key="7">
    <source>
        <dbReference type="ARBA" id="ARBA00022989"/>
    </source>
</evidence>
<dbReference type="InterPro" id="IPR045083">
    <property type="entry name" value="ATP_synth_F0_asu_bact/mt"/>
</dbReference>
<feature type="transmembrane region" description="Helical" evidence="12">
    <location>
        <begin position="125"/>
        <end position="145"/>
    </location>
</feature>
<protein>
    <recommendedName>
        <fullName evidence="11">ATP synthase subunit a</fullName>
    </recommendedName>
</protein>
<comment type="similarity">
    <text evidence="2">Belongs to the ATPase A chain family.</text>
</comment>
<dbReference type="NCBIfam" id="TIGR01131">
    <property type="entry name" value="ATP_synt_6_or_A"/>
    <property type="match status" value="1"/>
</dbReference>
<feature type="transmembrane region" description="Helical" evidence="12">
    <location>
        <begin position="157"/>
        <end position="177"/>
    </location>
</feature>
<evidence type="ECO:0000256" key="4">
    <source>
        <dbReference type="ARBA" id="ARBA00022547"/>
    </source>
</evidence>
<keyword evidence="4" id="KW-0138">CF(0)</keyword>
<keyword evidence="7 12" id="KW-1133">Transmembrane helix</keyword>
<organism evidence="13">
    <name type="scientific">Syndesmis echinorum</name>
    <dbReference type="NCBI Taxonomy" id="2019369"/>
    <lineage>
        <taxon>Eukaryota</taxon>
        <taxon>Metazoa</taxon>
        <taxon>Spiralia</taxon>
        <taxon>Lophotrochozoa</taxon>
        <taxon>Platyhelminthes</taxon>
        <taxon>Rhabditophora</taxon>
        <taxon>Rhabdocoela</taxon>
        <taxon>Dalyellioida</taxon>
        <taxon>Umagillidae</taxon>
        <taxon>Syndesmis</taxon>
    </lineage>
</organism>
<dbReference type="InterPro" id="IPR035908">
    <property type="entry name" value="F0_ATP_A_sf"/>
</dbReference>
<dbReference type="Pfam" id="PF00119">
    <property type="entry name" value="ATP-synt_A"/>
    <property type="match status" value="1"/>
</dbReference>
<dbReference type="GO" id="GO:0046933">
    <property type="term" value="F:proton-transporting ATP synthase activity, rotational mechanism"/>
    <property type="evidence" value="ECO:0007669"/>
    <property type="project" value="TreeGrafter"/>
</dbReference>
<evidence type="ECO:0000256" key="3">
    <source>
        <dbReference type="ARBA" id="ARBA00022448"/>
    </source>
</evidence>
<evidence type="ECO:0000256" key="8">
    <source>
        <dbReference type="ARBA" id="ARBA00023065"/>
    </source>
</evidence>
<keyword evidence="3" id="KW-0813">Transport</keyword>
<dbReference type="PRINTS" id="PR00123">
    <property type="entry name" value="ATPASEA"/>
</dbReference>
<feature type="transmembrane region" description="Helical" evidence="12">
    <location>
        <begin position="183"/>
        <end position="207"/>
    </location>
</feature>
<name>A0A7G5XUL4_9PLAT</name>
<reference evidence="13" key="1">
    <citation type="journal article" date="2020" name="Int. J. Biol. Macromol.">
        <title>The first mitochondrial genomes of endosymbiotic rhabdocoels illustrate evolutionary relaxation of atp8 and genome plasticity in flatworms.</title>
        <authorList>
            <person name="Monnens M."/>
            <person name="Thijs S."/>
            <person name="Briscoe A.G."/>
            <person name="Clark M."/>
            <person name="Frost E.J."/>
            <person name="Littlewood D.T.J."/>
            <person name="Sewell M."/>
            <person name="Smeets K."/>
            <person name="Artois T."/>
            <person name="Vanhove M.P.M."/>
        </authorList>
    </citation>
    <scope>NUCLEOTIDE SEQUENCE</scope>
    <source>
        <strain evidence="13">DH_10</strain>
    </source>
</reference>
<dbReference type="AlphaFoldDB" id="A0A7G5XUL4"/>
<dbReference type="SUPFAM" id="SSF81336">
    <property type="entry name" value="F1F0 ATP synthase subunit A"/>
    <property type="match status" value="1"/>
</dbReference>
<gene>
    <name evidence="13" type="primary">atp6</name>
</gene>
<feature type="transmembrane region" description="Helical" evidence="12">
    <location>
        <begin position="95"/>
        <end position="113"/>
    </location>
</feature>
<dbReference type="RefSeq" id="YP_009922614.1">
    <property type="nucleotide sequence ID" value="NC_050392.1"/>
</dbReference>
<geneLocation type="mitochondrion" evidence="13"/>
<dbReference type="CDD" id="cd00310">
    <property type="entry name" value="ATP-synt_Fo_a_6"/>
    <property type="match status" value="1"/>
</dbReference>
<keyword evidence="13" id="KW-0496">Mitochondrion</keyword>
<feature type="transmembrane region" description="Helical" evidence="12">
    <location>
        <begin position="65"/>
        <end position="83"/>
    </location>
</feature>
<dbReference type="GO" id="GO:0005743">
    <property type="term" value="C:mitochondrial inner membrane"/>
    <property type="evidence" value="ECO:0007669"/>
    <property type="project" value="UniProtKB-SubCell"/>
</dbReference>
<accession>A0A7G5XUL4</accession>
<keyword evidence="5 12" id="KW-0812">Transmembrane</keyword>
<proteinExistence type="inferred from homology"/>
<dbReference type="InterPro" id="IPR023011">
    <property type="entry name" value="ATP_synth_F0_asu_AS"/>
</dbReference>